<feature type="region of interest" description="Disordered" evidence="1">
    <location>
        <begin position="14"/>
        <end position="39"/>
    </location>
</feature>
<feature type="non-terminal residue" evidence="2">
    <location>
        <position position="189"/>
    </location>
</feature>
<accession>A0A225USR0</accession>
<feature type="compositionally biased region" description="Basic and acidic residues" evidence="1">
    <location>
        <begin position="14"/>
        <end position="30"/>
    </location>
</feature>
<dbReference type="Proteomes" id="UP000198211">
    <property type="component" value="Unassembled WGS sequence"/>
</dbReference>
<name>A0A225USR0_9STRA</name>
<protein>
    <submittedName>
        <fullName evidence="2">Uncharacterized protein</fullName>
    </submittedName>
</protein>
<proteinExistence type="predicted"/>
<sequence>MALISVLTQVADGVRDRRQAHGRRDQEGRREKPRHPAIPDNIRRLTPLNRQGKEPCLLNLAGLPCSGGSRDRCGNHRRVERVENSARHIRNFPSKLVRCRRTPQGVAAQMHANAQARCILLKEVRSATLDKCMRKFGIKPRATDYPASRTGASGTEFLLNKPLRRAKSELARTSGSTLSSFVEMIRGQT</sequence>
<gene>
    <name evidence="2" type="ORF">PHMEG_00033640</name>
</gene>
<organism evidence="2 3">
    <name type="scientific">Phytophthora megakarya</name>
    <dbReference type="NCBI Taxonomy" id="4795"/>
    <lineage>
        <taxon>Eukaryota</taxon>
        <taxon>Sar</taxon>
        <taxon>Stramenopiles</taxon>
        <taxon>Oomycota</taxon>
        <taxon>Peronosporomycetes</taxon>
        <taxon>Peronosporales</taxon>
        <taxon>Peronosporaceae</taxon>
        <taxon>Phytophthora</taxon>
    </lineage>
</organism>
<evidence type="ECO:0000313" key="3">
    <source>
        <dbReference type="Proteomes" id="UP000198211"/>
    </source>
</evidence>
<dbReference type="EMBL" id="NBNE01012004">
    <property type="protein sequence ID" value="OWY96164.1"/>
    <property type="molecule type" value="Genomic_DNA"/>
</dbReference>
<evidence type="ECO:0000313" key="2">
    <source>
        <dbReference type="EMBL" id="OWY96164.1"/>
    </source>
</evidence>
<keyword evidence="3" id="KW-1185">Reference proteome</keyword>
<comment type="caution">
    <text evidence="2">The sequence shown here is derived from an EMBL/GenBank/DDBJ whole genome shotgun (WGS) entry which is preliminary data.</text>
</comment>
<dbReference type="AlphaFoldDB" id="A0A225USR0"/>
<dbReference type="STRING" id="4795.A0A225USR0"/>
<evidence type="ECO:0000256" key="1">
    <source>
        <dbReference type="SAM" id="MobiDB-lite"/>
    </source>
</evidence>
<reference evidence="3" key="1">
    <citation type="submission" date="2017-03" db="EMBL/GenBank/DDBJ databases">
        <title>Phytopthora megakarya and P. palmivora, two closely related causual agents of cacao black pod achieved similar genome size and gene model numbers by different mechanisms.</title>
        <authorList>
            <person name="Ali S."/>
            <person name="Shao J."/>
            <person name="Larry D.J."/>
            <person name="Kronmiller B."/>
            <person name="Shen D."/>
            <person name="Strem M.D."/>
            <person name="Melnick R.L."/>
            <person name="Guiltinan M.J."/>
            <person name="Tyler B.M."/>
            <person name="Meinhardt L.W."/>
            <person name="Bailey B.A."/>
        </authorList>
    </citation>
    <scope>NUCLEOTIDE SEQUENCE [LARGE SCALE GENOMIC DNA]</scope>
    <source>
        <strain evidence="3">zdho120</strain>
    </source>
</reference>
<dbReference type="OrthoDB" id="122637at2759"/>